<evidence type="ECO:0000259" key="8">
    <source>
        <dbReference type="Pfam" id="PF11967"/>
    </source>
</evidence>
<name>A0A0C2R2D6_9BACL</name>
<dbReference type="InterPro" id="IPR012340">
    <property type="entry name" value="NA-bd_OB-fold"/>
</dbReference>
<dbReference type="Pfam" id="PF02565">
    <property type="entry name" value="RecO_C"/>
    <property type="match status" value="1"/>
</dbReference>
<reference evidence="9 10" key="1">
    <citation type="submission" date="2015-01" db="EMBL/GenBank/DDBJ databases">
        <title>Genome sequencing of Jeotgalibacillus soli.</title>
        <authorList>
            <person name="Goh K.M."/>
            <person name="Chan K.-G."/>
            <person name="Yaakop A.S."/>
            <person name="Ee R."/>
            <person name="Gan H.M."/>
            <person name="Chan C.S."/>
        </authorList>
    </citation>
    <scope>NUCLEOTIDE SEQUENCE [LARGE SCALE GENOMIC DNA]</scope>
    <source>
        <strain evidence="9 10">P9</strain>
    </source>
</reference>
<evidence type="ECO:0000256" key="1">
    <source>
        <dbReference type="ARBA" id="ARBA00007452"/>
    </source>
</evidence>
<dbReference type="SUPFAM" id="SSF50249">
    <property type="entry name" value="Nucleic acid-binding proteins"/>
    <property type="match status" value="1"/>
</dbReference>
<feature type="domain" description="DNA replication/recombination mediator RecO N-terminal" evidence="8">
    <location>
        <begin position="1"/>
        <end position="77"/>
    </location>
</feature>
<dbReference type="RefSeq" id="WP_052474877.1">
    <property type="nucleotide sequence ID" value="NZ_JXRP01000019.1"/>
</dbReference>
<evidence type="ECO:0000256" key="3">
    <source>
        <dbReference type="ARBA" id="ARBA00022763"/>
    </source>
</evidence>
<dbReference type="GO" id="GO:0006310">
    <property type="term" value="P:DNA recombination"/>
    <property type="evidence" value="ECO:0007669"/>
    <property type="project" value="UniProtKB-UniRule"/>
</dbReference>
<accession>A0A0C2R2D6</accession>
<evidence type="ECO:0000256" key="7">
    <source>
        <dbReference type="HAMAP-Rule" id="MF_00201"/>
    </source>
</evidence>
<dbReference type="OrthoDB" id="9797083at2"/>
<evidence type="ECO:0000256" key="2">
    <source>
        <dbReference type="ARBA" id="ARBA00021310"/>
    </source>
</evidence>
<gene>
    <name evidence="7" type="primary">recO</name>
    <name evidence="9" type="ORF">KP78_34040</name>
</gene>
<sequence>MLQKCEGIVIRTNDYGESNKVVTIYTRELGKIAVMARGAKKANSRLSAVSQLFTYAHFLFQKGSGMGTLQQGDMIASWRIIKEDLFKAAHASYMADLLDKAVEDNKINPFLFELFLQCLSFINEGYDEEVICFIFEMKLLPVYGVQPVLDQCANCGETEGQFGFSIRENGLLCHRCAHIDDFRLRVSEQTIRLLRLFYVFDLSRLGTISVQDKTKQELRQVIRTYYDEYVGVYVKSRYFLEQLDRMKELLQEKKVEDDIRDEKGS</sequence>
<dbReference type="SUPFAM" id="SSF57863">
    <property type="entry name" value="ArfGap/RecO-like zinc finger"/>
    <property type="match status" value="1"/>
</dbReference>
<dbReference type="PANTHER" id="PTHR33991:SF1">
    <property type="entry name" value="DNA REPAIR PROTEIN RECO"/>
    <property type="match status" value="1"/>
</dbReference>
<evidence type="ECO:0000256" key="6">
    <source>
        <dbReference type="ARBA" id="ARBA00033409"/>
    </source>
</evidence>
<dbReference type="Pfam" id="PF11967">
    <property type="entry name" value="RecO_N"/>
    <property type="match status" value="1"/>
</dbReference>
<proteinExistence type="inferred from homology"/>
<dbReference type="PATRIC" id="fig|889306.3.peg.3421"/>
<comment type="caution">
    <text evidence="9">The sequence shown here is derived from an EMBL/GenBank/DDBJ whole genome shotgun (WGS) entry which is preliminary data.</text>
</comment>
<comment type="similarity">
    <text evidence="1 7">Belongs to the RecO family.</text>
</comment>
<dbReference type="Gene3D" id="1.20.1440.120">
    <property type="entry name" value="Recombination protein O, C-terminal domain"/>
    <property type="match status" value="1"/>
</dbReference>
<dbReference type="GO" id="GO:0043590">
    <property type="term" value="C:bacterial nucleoid"/>
    <property type="evidence" value="ECO:0007669"/>
    <property type="project" value="TreeGrafter"/>
</dbReference>
<dbReference type="Gene3D" id="2.40.50.140">
    <property type="entry name" value="Nucleic acid-binding proteins"/>
    <property type="match status" value="1"/>
</dbReference>
<dbReference type="EMBL" id="JXRP01000019">
    <property type="protein sequence ID" value="KIL44440.1"/>
    <property type="molecule type" value="Genomic_DNA"/>
</dbReference>
<dbReference type="AlphaFoldDB" id="A0A0C2R2D6"/>
<dbReference type="NCBIfam" id="TIGR00613">
    <property type="entry name" value="reco"/>
    <property type="match status" value="1"/>
</dbReference>
<evidence type="ECO:0000256" key="5">
    <source>
        <dbReference type="ARBA" id="ARBA00023204"/>
    </source>
</evidence>
<evidence type="ECO:0000313" key="9">
    <source>
        <dbReference type="EMBL" id="KIL44440.1"/>
    </source>
</evidence>
<keyword evidence="4 7" id="KW-0233">DNA recombination</keyword>
<dbReference type="InterPro" id="IPR042242">
    <property type="entry name" value="RecO_C"/>
</dbReference>
<keyword evidence="3 7" id="KW-0227">DNA damage</keyword>
<dbReference type="Proteomes" id="UP000031938">
    <property type="component" value="Unassembled WGS sequence"/>
</dbReference>
<dbReference type="PANTHER" id="PTHR33991">
    <property type="entry name" value="DNA REPAIR PROTEIN RECO"/>
    <property type="match status" value="1"/>
</dbReference>
<dbReference type="HAMAP" id="MF_00201">
    <property type="entry name" value="RecO"/>
    <property type="match status" value="1"/>
</dbReference>
<dbReference type="InterPro" id="IPR022572">
    <property type="entry name" value="DNA_rep/recomb_RecO_N"/>
</dbReference>
<dbReference type="InterPro" id="IPR003717">
    <property type="entry name" value="RecO"/>
</dbReference>
<keyword evidence="10" id="KW-1185">Reference proteome</keyword>
<comment type="function">
    <text evidence="7">Involved in DNA repair and RecF pathway recombination.</text>
</comment>
<evidence type="ECO:0000256" key="4">
    <source>
        <dbReference type="ARBA" id="ARBA00023172"/>
    </source>
</evidence>
<dbReference type="GO" id="GO:0006302">
    <property type="term" value="P:double-strand break repair"/>
    <property type="evidence" value="ECO:0007669"/>
    <property type="project" value="TreeGrafter"/>
</dbReference>
<keyword evidence="5 7" id="KW-0234">DNA repair</keyword>
<organism evidence="9 10">
    <name type="scientific">Jeotgalibacillus soli</name>
    <dbReference type="NCBI Taxonomy" id="889306"/>
    <lineage>
        <taxon>Bacteria</taxon>
        <taxon>Bacillati</taxon>
        <taxon>Bacillota</taxon>
        <taxon>Bacilli</taxon>
        <taxon>Bacillales</taxon>
        <taxon>Caryophanaceae</taxon>
        <taxon>Jeotgalibacillus</taxon>
    </lineage>
</organism>
<protein>
    <recommendedName>
        <fullName evidence="2 7">DNA repair protein RecO</fullName>
    </recommendedName>
    <alternativeName>
        <fullName evidence="6 7">Recombination protein O</fullName>
    </alternativeName>
</protein>
<evidence type="ECO:0000313" key="10">
    <source>
        <dbReference type="Proteomes" id="UP000031938"/>
    </source>
</evidence>
<dbReference type="STRING" id="889306.KP78_34040"/>
<dbReference type="InterPro" id="IPR037278">
    <property type="entry name" value="ARFGAP/RecO"/>
</dbReference>